<organism evidence="2 3">
    <name type="scientific">Sporothrix epigloea</name>
    <dbReference type="NCBI Taxonomy" id="1892477"/>
    <lineage>
        <taxon>Eukaryota</taxon>
        <taxon>Fungi</taxon>
        <taxon>Dikarya</taxon>
        <taxon>Ascomycota</taxon>
        <taxon>Pezizomycotina</taxon>
        <taxon>Sordariomycetes</taxon>
        <taxon>Sordariomycetidae</taxon>
        <taxon>Ophiostomatales</taxon>
        <taxon>Ophiostomataceae</taxon>
        <taxon>Sporothrix</taxon>
    </lineage>
</organism>
<reference evidence="2 3" key="1">
    <citation type="submission" date="2024-01" db="EMBL/GenBank/DDBJ databases">
        <authorList>
            <person name="Allen C."/>
            <person name="Tagirdzhanova G."/>
        </authorList>
    </citation>
    <scope>NUCLEOTIDE SEQUENCE [LARGE SCALE GENOMIC DNA]</scope>
    <source>
        <strain evidence="2 3">CBS 573.63</strain>
    </source>
</reference>
<evidence type="ECO:0008006" key="4">
    <source>
        <dbReference type="Google" id="ProtNLM"/>
    </source>
</evidence>
<evidence type="ECO:0000313" key="2">
    <source>
        <dbReference type="EMBL" id="CAK7275634.1"/>
    </source>
</evidence>
<gene>
    <name evidence="2" type="ORF">SEPCBS57363_006810</name>
</gene>
<feature type="compositionally biased region" description="Polar residues" evidence="1">
    <location>
        <begin position="189"/>
        <end position="200"/>
    </location>
</feature>
<proteinExistence type="predicted"/>
<evidence type="ECO:0000256" key="1">
    <source>
        <dbReference type="SAM" id="MobiDB-lite"/>
    </source>
</evidence>
<dbReference type="Proteomes" id="UP001642501">
    <property type="component" value="Unassembled WGS sequence"/>
</dbReference>
<evidence type="ECO:0000313" key="3">
    <source>
        <dbReference type="Proteomes" id="UP001642501"/>
    </source>
</evidence>
<feature type="compositionally biased region" description="Basic and acidic residues" evidence="1">
    <location>
        <begin position="158"/>
        <end position="174"/>
    </location>
</feature>
<keyword evidence="3" id="KW-1185">Reference proteome</keyword>
<dbReference type="EMBL" id="CAWUOM010000330">
    <property type="protein sequence ID" value="CAK7275634.1"/>
    <property type="molecule type" value="Genomic_DNA"/>
</dbReference>
<name>A0ABP0E4W4_9PEZI</name>
<protein>
    <recommendedName>
        <fullName evidence="4">Retrotransposon gag domain-containing protein</fullName>
    </recommendedName>
</protein>
<accession>A0ABP0E4W4</accession>
<sequence length="371" mass="41030">EKDTEKWYAFRQSLWGDAWDWFLELGKFDPRDWAIVEACFKAAFKMPSRMEERTVDEQVEAFKRHPLENIASFLARADSLKLRCDAVQRRQMRDNILHRLGPKAVDGHVRRLAIHDLEMAGCSNADGELYDWCTYLRVRHAIMRVVERAGMDTSPCTGKDEIDKPVFDDARTPESRNVPASYCSDVCPTATSEGTNQSDNAGEYDNSAPSNLALPDELPALDGAEESTVESSCIDTGLAEDDMAEDDSAANRIATVSGDDSSIWPDKPLDPYGAEENVAEAPVITLSTFDAELSDGDAVTSHSESVSSGSEKYDSRETAVYDELVTLPESGKMFTCGSSEWSVAAPVLDVLPREKAGHMERALEEVFCFLG</sequence>
<comment type="caution">
    <text evidence="2">The sequence shown here is derived from an EMBL/GenBank/DDBJ whole genome shotgun (WGS) entry which is preliminary data.</text>
</comment>
<feature type="region of interest" description="Disordered" evidence="1">
    <location>
        <begin position="156"/>
        <end position="216"/>
    </location>
</feature>
<feature type="non-terminal residue" evidence="2">
    <location>
        <position position="371"/>
    </location>
</feature>
<feature type="non-terminal residue" evidence="2">
    <location>
        <position position="1"/>
    </location>
</feature>